<feature type="domain" description="Heme haloperoxidase family profile" evidence="8">
    <location>
        <begin position="40"/>
        <end position="120"/>
    </location>
</feature>
<evidence type="ECO:0000256" key="7">
    <source>
        <dbReference type="ARBA" id="ARBA00025795"/>
    </source>
</evidence>
<comment type="cofactor">
    <cofactor evidence="1">
        <name>heme b</name>
        <dbReference type="ChEBI" id="CHEBI:60344"/>
    </cofactor>
</comment>
<evidence type="ECO:0000256" key="2">
    <source>
        <dbReference type="ARBA" id="ARBA00022559"/>
    </source>
</evidence>
<keyword evidence="10" id="KW-1185">Reference proteome</keyword>
<keyword evidence="4" id="KW-0479">Metal-binding</keyword>
<keyword evidence="3" id="KW-0349">Heme</keyword>
<organism evidence="9 10">
    <name type="scientific">Neofusicoccum ribis</name>
    <dbReference type="NCBI Taxonomy" id="45134"/>
    <lineage>
        <taxon>Eukaryota</taxon>
        <taxon>Fungi</taxon>
        <taxon>Dikarya</taxon>
        <taxon>Ascomycota</taxon>
        <taxon>Pezizomycotina</taxon>
        <taxon>Dothideomycetes</taxon>
        <taxon>Dothideomycetes incertae sedis</taxon>
        <taxon>Botryosphaeriales</taxon>
        <taxon>Botryosphaeriaceae</taxon>
        <taxon>Neofusicoccum</taxon>
    </lineage>
</organism>
<dbReference type="Gene3D" id="1.10.489.10">
    <property type="entry name" value="Chloroperoxidase-like"/>
    <property type="match status" value="1"/>
</dbReference>
<dbReference type="InterPro" id="IPR000028">
    <property type="entry name" value="Chloroperoxidase"/>
</dbReference>
<accession>A0ABR3SZ37</accession>
<keyword evidence="2" id="KW-0575">Peroxidase</keyword>
<sequence length="120" mass="12656">MIDPSHQVNGLLQPLTGVLADLHLLALQVINIRAITSDDPDQRFQAPGPTDVRDMCPTLNTLANHDYSSHDRIKTFAEAANAVQTGFGFGFGLSVFLSAFGLLAAGDLMSGKCSIGGAND</sequence>
<evidence type="ECO:0000256" key="3">
    <source>
        <dbReference type="ARBA" id="ARBA00022617"/>
    </source>
</evidence>
<evidence type="ECO:0000256" key="5">
    <source>
        <dbReference type="ARBA" id="ARBA00023002"/>
    </source>
</evidence>
<dbReference type="PANTHER" id="PTHR33577">
    <property type="entry name" value="STERIGMATOCYSTIN BIOSYNTHESIS PEROXIDASE STCC-RELATED"/>
    <property type="match status" value="1"/>
</dbReference>
<name>A0ABR3SZ37_9PEZI</name>
<keyword evidence="6" id="KW-0408">Iron</keyword>
<evidence type="ECO:0000256" key="1">
    <source>
        <dbReference type="ARBA" id="ARBA00001970"/>
    </source>
</evidence>
<gene>
    <name evidence="9" type="ORF">SLS56_004041</name>
</gene>
<dbReference type="EMBL" id="JAJVDC020000035">
    <property type="protein sequence ID" value="KAL1631996.1"/>
    <property type="molecule type" value="Genomic_DNA"/>
</dbReference>
<dbReference type="InterPro" id="IPR036851">
    <property type="entry name" value="Chloroperoxidase-like_sf"/>
</dbReference>
<dbReference type="PROSITE" id="PS51405">
    <property type="entry name" value="HEME_HALOPEROXIDASE"/>
    <property type="match status" value="1"/>
</dbReference>
<proteinExistence type="inferred from homology"/>
<dbReference type="SUPFAM" id="SSF47571">
    <property type="entry name" value="Cloroperoxidase"/>
    <property type="match status" value="1"/>
</dbReference>
<keyword evidence="5" id="KW-0560">Oxidoreductase</keyword>
<comment type="similarity">
    <text evidence="7">Belongs to the chloroperoxidase family.</text>
</comment>
<evidence type="ECO:0000313" key="9">
    <source>
        <dbReference type="EMBL" id="KAL1631996.1"/>
    </source>
</evidence>
<evidence type="ECO:0000259" key="8">
    <source>
        <dbReference type="PROSITE" id="PS51405"/>
    </source>
</evidence>
<evidence type="ECO:0000256" key="4">
    <source>
        <dbReference type="ARBA" id="ARBA00022723"/>
    </source>
</evidence>
<reference evidence="9 10" key="1">
    <citation type="submission" date="2024-02" db="EMBL/GenBank/DDBJ databases">
        <title>De novo assembly and annotation of 12 fungi associated with fruit tree decline syndrome in Ontario, Canada.</title>
        <authorList>
            <person name="Sulman M."/>
            <person name="Ellouze W."/>
            <person name="Ilyukhin E."/>
        </authorList>
    </citation>
    <scope>NUCLEOTIDE SEQUENCE [LARGE SCALE GENOMIC DNA]</scope>
    <source>
        <strain evidence="9 10">M1-105</strain>
    </source>
</reference>
<evidence type="ECO:0000256" key="6">
    <source>
        <dbReference type="ARBA" id="ARBA00023004"/>
    </source>
</evidence>
<dbReference type="PANTHER" id="PTHR33577:SF15">
    <property type="entry name" value="HEME HALOPEROXIDASE FAMILY PROFILE DOMAIN-CONTAINING PROTEIN"/>
    <property type="match status" value="1"/>
</dbReference>
<evidence type="ECO:0000313" key="10">
    <source>
        <dbReference type="Proteomes" id="UP001521116"/>
    </source>
</evidence>
<dbReference type="Pfam" id="PF01328">
    <property type="entry name" value="Peroxidase_2"/>
    <property type="match status" value="1"/>
</dbReference>
<comment type="caution">
    <text evidence="9">The sequence shown here is derived from an EMBL/GenBank/DDBJ whole genome shotgun (WGS) entry which is preliminary data.</text>
</comment>
<dbReference type="Proteomes" id="UP001521116">
    <property type="component" value="Unassembled WGS sequence"/>
</dbReference>
<protein>
    <recommendedName>
        <fullName evidence="8">Heme haloperoxidase family profile domain-containing protein</fullName>
    </recommendedName>
</protein>